<dbReference type="OrthoDB" id="9796486at2"/>
<evidence type="ECO:0000256" key="8">
    <source>
        <dbReference type="ARBA" id="ARBA00023004"/>
    </source>
</evidence>
<evidence type="ECO:0000256" key="5">
    <source>
        <dbReference type="ARBA" id="ARBA00022723"/>
    </source>
</evidence>
<dbReference type="PRINTS" id="PR00406">
    <property type="entry name" value="CYTB5RDTASE"/>
</dbReference>
<keyword evidence="8" id="KW-0408">Iron</keyword>
<dbReference type="CDD" id="cd00207">
    <property type="entry name" value="fer2"/>
    <property type="match status" value="1"/>
</dbReference>
<dbReference type="RefSeq" id="WP_038188351.1">
    <property type="nucleotide sequence ID" value="NZ_JRWP01000004.1"/>
</dbReference>
<protein>
    <submittedName>
        <fullName evidence="13">Oxidoreductase</fullName>
    </submittedName>
</protein>
<evidence type="ECO:0000256" key="7">
    <source>
        <dbReference type="ARBA" id="ARBA00023002"/>
    </source>
</evidence>
<gene>
    <name evidence="13" type="ORF">NM06_04375</name>
</gene>
<dbReference type="Gene3D" id="2.40.30.10">
    <property type="entry name" value="Translation factors"/>
    <property type="match status" value="1"/>
</dbReference>
<keyword evidence="9" id="KW-0411">Iron-sulfur</keyword>
<dbReference type="PROSITE" id="PS00197">
    <property type="entry name" value="2FE2S_FER_1"/>
    <property type="match status" value="1"/>
</dbReference>
<dbReference type="PROSITE" id="PS51384">
    <property type="entry name" value="FAD_FR"/>
    <property type="match status" value="1"/>
</dbReference>
<dbReference type="Proteomes" id="UP000030451">
    <property type="component" value="Unassembled WGS sequence"/>
</dbReference>
<dbReference type="GO" id="GO:0051537">
    <property type="term" value="F:2 iron, 2 sulfur cluster binding"/>
    <property type="evidence" value="ECO:0007669"/>
    <property type="project" value="UniProtKB-KW"/>
</dbReference>
<keyword evidence="2" id="KW-0285">Flavoprotein</keyword>
<feature type="domain" description="FAD-binding FR-type" evidence="12">
    <location>
        <begin position="8"/>
        <end position="116"/>
    </location>
</feature>
<feature type="domain" description="2Fe-2S ferredoxin-type" evidence="11">
    <location>
        <begin position="257"/>
        <end position="344"/>
    </location>
</feature>
<evidence type="ECO:0000256" key="2">
    <source>
        <dbReference type="ARBA" id="ARBA00022630"/>
    </source>
</evidence>
<keyword evidence="3" id="KW-0812">Transmembrane</keyword>
<dbReference type="InterPro" id="IPR017938">
    <property type="entry name" value="Riboflavin_synthase-like_b-brl"/>
</dbReference>
<dbReference type="InterPro" id="IPR017927">
    <property type="entry name" value="FAD-bd_FR_type"/>
</dbReference>
<dbReference type="Gene3D" id="3.40.50.80">
    <property type="entry name" value="Nucleotide-binding domain of ferredoxin-NADP reductase (FNR) module"/>
    <property type="match status" value="1"/>
</dbReference>
<keyword evidence="3" id="KW-0472">Membrane</keyword>
<keyword evidence="4" id="KW-0001">2Fe-2S</keyword>
<evidence type="ECO:0000259" key="11">
    <source>
        <dbReference type="PROSITE" id="PS51085"/>
    </source>
</evidence>
<dbReference type="InterPro" id="IPR008333">
    <property type="entry name" value="Cbr1-like_FAD-bd_dom"/>
</dbReference>
<dbReference type="InterPro" id="IPR006058">
    <property type="entry name" value="2Fe2S_fd_BS"/>
</dbReference>
<evidence type="ECO:0000313" key="14">
    <source>
        <dbReference type="Proteomes" id="UP000030451"/>
    </source>
</evidence>
<keyword evidence="6" id="KW-0274">FAD</keyword>
<comment type="caution">
    <text evidence="13">The sequence shown here is derived from an EMBL/GenBank/DDBJ whole genome shotgun (WGS) entry which is preliminary data.</text>
</comment>
<dbReference type="InterPro" id="IPR039261">
    <property type="entry name" value="FNR_nucleotide-bd"/>
</dbReference>
<dbReference type="GO" id="GO:0016491">
    <property type="term" value="F:oxidoreductase activity"/>
    <property type="evidence" value="ECO:0007669"/>
    <property type="project" value="UniProtKB-KW"/>
</dbReference>
<sequence length="344" mass="37221">MFIEWQNNQAATMRCSDKWQETDDAVSITLVAADASHLHFSNFKPGQFVSLGFELNGKMEYRAYSIASTPGDAHLKLTVKRVDGGLVSSHIVDHFNCGDTVAVLAPTGPFNSIDCPPKQKVTLISAGCGITPVMSMASTWLRDEADIDIVFIHMAKSAAQTIYFDQLESMAAAHSHFHLKLLLKDNAGTRHPQGRLDKAWLNTLCPDLADRTVYLCGPTQFMQDMESHCRALGVEDGHFHQESFTPIESKQNEASSAAVQVEVPAFGVTAEVAQGSTLADVLEENGVPIIIACRSGMCGSCKCKVTKGTVSRTSTETLSDADLANGYTLACSSQIESDVEVELV</sequence>
<name>A0A0A5I2V7_PHOS4</name>
<dbReference type="AlphaFoldDB" id="A0A0A5I2V7"/>
<dbReference type="Pfam" id="PF00970">
    <property type="entry name" value="FAD_binding_6"/>
    <property type="match status" value="1"/>
</dbReference>
<evidence type="ECO:0000256" key="3">
    <source>
        <dbReference type="ARBA" id="ARBA00022692"/>
    </source>
</evidence>
<dbReference type="SUPFAM" id="SSF63380">
    <property type="entry name" value="Riboflavin synthase domain-like"/>
    <property type="match status" value="1"/>
</dbReference>
<dbReference type="CDD" id="cd06215">
    <property type="entry name" value="FNR_iron_sulfur_binding_1"/>
    <property type="match status" value="1"/>
</dbReference>
<comment type="similarity">
    <text evidence="10">In the N-terminal section; belongs to the FAD-binding oxidoreductase type 6 family.</text>
</comment>
<reference evidence="13 14" key="1">
    <citation type="submission" date="2014-10" db="EMBL/GenBank/DDBJ databases">
        <title>Genome sequencing of Vibrio sinaloensis T08.</title>
        <authorList>
            <person name="Chan K.-G."/>
            <person name="Mohamad N.I."/>
        </authorList>
    </citation>
    <scope>NUCLEOTIDE SEQUENCE [LARGE SCALE GENOMIC DNA]</scope>
    <source>
        <strain evidence="13 14">T08</strain>
    </source>
</reference>
<comment type="cofactor">
    <cofactor evidence="1">
        <name>FAD</name>
        <dbReference type="ChEBI" id="CHEBI:57692"/>
    </cofactor>
</comment>
<evidence type="ECO:0000256" key="10">
    <source>
        <dbReference type="ARBA" id="ARBA00061434"/>
    </source>
</evidence>
<dbReference type="SUPFAM" id="SSF54292">
    <property type="entry name" value="2Fe-2S ferredoxin-like"/>
    <property type="match status" value="1"/>
</dbReference>
<evidence type="ECO:0000256" key="1">
    <source>
        <dbReference type="ARBA" id="ARBA00001974"/>
    </source>
</evidence>
<proteinExistence type="inferred from homology"/>
<dbReference type="InterPro" id="IPR001433">
    <property type="entry name" value="OxRdtase_FAD/NAD-bd"/>
</dbReference>
<dbReference type="Pfam" id="PF00111">
    <property type="entry name" value="Fer2"/>
    <property type="match status" value="1"/>
</dbReference>
<accession>A0A0A5I2V7</accession>
<dbReference type="STRING" id="379097.SE23_06165"/>
<evidence type="ECO:0000313" key="13">
    <source>
        <dbReference type="EMBL" id="KGY10156.1"/>
    </source>
</evidence>
<organism evidence="13 14">
    <name type="scientific">Photobacterium sp. (strain ATCC 43367)</name>
    <dbReference type="NCBI Taxonomy" id="379097"/>
    <lineage>
        <taxon>Bacteria</taxon>
        <taxon>Pseudomonadati</taxon>
        <taxon>Pseudomonadota</taxon>
        <taxon>Gammaproteobacteria</taxon>
        <taxon>Vibrionales</taxon>
        <taxon>Vibrionaceae</taxon>
        <taxon>Vibrio</taxon>
        <taxon>Vibrio oreintalis group</taxon>
    </lineage>
</organism>
<dbReference type="PANTHER" id="PTHR47354">
    <property type="entry name" value="NADH OXIDOREDUCTASE HCR"/>
    <property type="match status" value="1"/>
</dbReference>
<keyword evidence="7" id="KW-0560">Oxidoreductase</keyword>
<dbReference type="InterPro" id="IPR050415">
    <property type="entry name" value="MRET"/>
</dbReference>
<dbReference type="SUPFAM" id="SSF52343">
    <property type="entry name" value="Ferredoxin reductase-like, C-terminal NADP-linked domain"/>
    <property type="match status" value="1"/>
</dbReference>
<evidence type="ECO:0000259" key="12">
    <source>
        <dbReference type="PROSITE" id="PS51384"/>
    </source>
</evidence>
<dbReference type="GO" id="GO:0046872">
    <property type="term" value="F:metal ion binding"/>
    <property type="evidence" value="ECO:0007669"/>
    <property type="project" value="UniProtKB-KW"/>
</dbReference>
<dbReference type="Gene3D" id="3.10.20.30">
    <property type="match status" value="1"/>
</dbReference>
<evidence type="ECO:0000256" key="6">
    <source>
        <dbReference type="ARBA" id="ARBA00022827"/>
    </source>
</evidence>
<dbReference type="InterPro" id="IPR012675">
    <property type="entry name" value="Beta-grasp_dom_sf"/>
</dbReference>
<dbReference type="PROSITE" id="PS51085">
    <property type="entry name" value="2FE2S_FER_2"/>
    <property type="match status" value="1"/>
</dbReference>
<dbReference type="InterPro" id="IPR001041">
    <property type="entry name" value="2Fe-2S_ferredoxin-type"/>
</dbReference>
<dbReference type="Pfam" id="PF00175">
    <property type="entry name" value="NAD_binding_1"/>
    <property type="match status" value="1"/>
</dbReference>
<evidence type="ECO:0000256" key="4">
    <source>
        <dbReference type="ARBA" id="ARBA00022714"/>
    </source>
</evidence>
<dbReference type="PANTHER" id="PTHR47354:SF6">
    <property type="entry name" value="NADH OXIDOREDUCTASE HCR"/>
    <property type="match status" value="1"/>
</dbReference>
<dbReference type="EMBL" id="JRWP01000004">
    <property type="protein sequence ID" value="KGY10156.1"/>
    <property type="molecule type" value="Genomic_DNA"/>
</dbReference>
<dbReference type="InterPro" id="IPR036010">
    <property type="entry name" value="2Fe-2S_ferredoxin-like_sf"/>
</dbReference>
<keyword evidence="5" id="KW-0479">Metal-binding</keyword>
<evidence type="ECO:0000256" key="9">
    <source>
        <dbReference type="ARBA" id="ARBA00023014"/>
    </source>
</evidence>